<dbReference type="EMBL" id="JAJSBI010000001">
    <property type="protein sequence ID" value="MCD9872789.1"/>
    <property type="molecule type" value="Genomic_DNA"/>
</dbReference>
<reference evidence="2" key="1">
    <citation type="submission" date="2021-12" db="EMBL/GenBank/DDBJ databases">
        <authorList>
            <person name="Lee J.-H."/>
            <person name="Kim S.-B."/>
        </authorList>
    </citation>
    <scope>NUCLEOTIDE SEQUENCE</scope>
    <source>
        <strain evidence="2">NR30</strain>
    </source>
</reference>
<dbReference type="Proteomes" id="UP001108029">
    <property type="component" value="Unassembled WGS sequence"/>
</dbReference>
<feature type="region of interest" description="Disordered" evidence="1">
    <location>
        <begin position="369"/>
        <end position="412"/>
    </location>
</feature>
<accession>A0A9Q3Z4F7</accession>
<feature type="compositionally biased region" description="Basic and acidic residues" evidence="1">
    <location>
        <begin position="397"/>
        <end position="412"/>
    </location>
</feature>
<sequence length="491" mass="54910">MTFDTRLIQTAVLGDPDSDEPVICPEDPIELDIFKEETQGATFWCSPLLGGCGRQLGTRRCVTRASHFFHLHDPEGVQSDCTRRTRGGGIGSADHLFVKSAMQRMFHRQGLEPRYRFVSLDDAPVGSVVDIELNGHKLRVHMNKDVPIDWKAVGTGELILGPGVQISDDLLQVLRYVNRVKFRSEGRRRIMVIGTQVAGEATTWGIDPSDCKIADDGWLVTPVVERVWNTEGHDPARLQDVCRRAGDETASEASPQIGELIRLIKLDMHAGLTGSVQSLCAQAEQEISRCRGTALSRLSAVLAEAHDWHNGQDRDRQRLFTLLGKAQRNRDVTQTRALVARAEKLLKRGTPASQAEKDLLASARRMMATPAPVPTPRPPTPSHTVNIQPQPQPEHQAPADRSRQKQRAEREDLTKAKEIIVRLRNRRLSDKERLDLLTRLVSLEETVGHRFSVRERHDVQRWKRRFPSLRDSAAATVVTESDVPGVAAMSE</sequence>
<gene>
    <name evidence="2" type="ORF">LJ657_03730</name>
</gene>
<comment type="caution">
    <text evidence="2">The sequence shown here is derived from an EMBL/GenBank/DDBJ whole genome shotgun (WGS) entry which is preliminary data.</text>
</comment>
<feature type="compositionally biased region" description="Pro residues" evidence="1">
    <location>
        <begin position="371"/>
        <end position="381"/>
    </location>
</feature>
<evidence type="ECO:0000256" key="1">
    <source>
        <dbReference type="SAM" id="MobiDB-lite"/>
    </source>
</evidence>
<protein>
    <recommendedName>
        <fullName evidence="4">Competence protein CoiA-like family protein</fullName>
    </recommendedName>
</protein>
<name>A0A9Q3Z4F7_9ACTN</name>
<dbReference type="AlphaFoldDB" id="A0A9Q3Z4F7"/>
<evidence type="ECO:0000313" key="2">
    <source>
        <dbReference type="EMBL" id="MCD9872789.1"/>
    </source>
</evidence>
<proteinExistence type="predicted"/>
<evidence type="ECO:0000313" key="3">
    <source>
        <dbReference type="Proteomes" id="UP001108029"/>
    </source>
</evidence>
<keyword evidence="3" id="KW-1185">Reference proteome</keyword>
<evidence type="ECO:0008006" key="4">
    <source>
        <dbReference type="Google" id="ProtNLM"/>
    </source>
</evidence>
<organism evidence="2 3">
    <name type="scientific">Streptomyces guryensis</name>
    <dbReference type="NCBI Taxonomy" id="2886947"/>
    <lineage>
        <taxon>Bacteria</taxon>
        <taxon>Bacillati</taxon>
        <taxon>Actinomycetota</taxon>
        <taxon>Actinomycetes</taxon>
        <taxon>Kitasatosporales</taxon>
        <taxon>Streptomycetaceae</taxon>
        <taxon>Streptomyces</taxon>
    </lineage>
</organism>
<dbReference type="RefSeq" id="WP_232646721.1">
    <property type="nucleotide sequence ID" value="NZ_JAJSBI010000001.1"/>
</dbReference>